<dbReference type="PROSITE" id="PS00134">
    <property type="entry name" value="TRYPSIN_HIS"/>
    <property type="match status" value="1"/>
</dbReference>
<dbReference type="Proteomes" id="UP000708208">
    <property type="component" value="Unassembled WGS sequence"/>
</dbReference>
<dbReference type="InterPro" id="IPR018114">
    <property type="entry name" value="TRYPSIN_HIS"/>
</dbReference>
<dbReference type="PROSITE" id="PS50240">
    <property type="entry name" value="TRYPSIN_DOM"/>
    <property type="match status" value="1"/>
</dbReference>
<dbReference type="PANTHER" id="PTHR24252:SF7">
    <property type="entry name" value="HYALIN"/>
    <property type="match status" value="1"/>
</dbReference>
<dbReference type="SMART" id="SM00020">
    <property type="entry name" value="Tryp_SPc"/>
    <property type="match status" value="1"/>
</dbReference>
<dbReference type="FunFam" id="2.40.10.10:FF:000068">
    <property type="entry name" value="transmembrane protease serine 2"/>
    <property type="match status" value="1"/>
</dbReference>
<dbReference type="InterPro" id="IPR001254">
    <property type="entry name" value="Trypsin_dom"/>
</dbReference>
<dbReference type="Pfam" id="PF00089">
    <property type="entry name" value="Trypsin"/>
    <property type="match status" value="1"/>
</dbReference>
<evidence type="ECO:0000259" key="2">
    <source>
        <dbReference type="PROSITE" id="PS50240"/>
    </source>
</evidence>
<feature type="domain" description="Peptidase S1" evidence="2">
    <location>
        <begin position="24"/>
        <end position="175"/>
    </location>
</feature>
<dbReference type="GO" id="GO:0004252">
    <property type="term" value="F:serine-type endopeptidase activity"/>
    <property type="evidence" value="ECO:0007669"/>
    <property type="project" value="InterPro"/>
</dbReference>
<keyword evidence="4" id="KW-1185">Reference proteome</keyword>
<dbReference type="GO" id="GO:0006508">
    <property type="term" value="P:proteolysis"/>
    <property type="evidence" value="ECO:0007669"/>
    <property type="project" value="InterPro"/>
</dbReference>
<gene>
    <name evidence="3" type="ORF">AFUS01_LOCUS21625</name>
</gene>
<dbReference type="AlphaFoldDB" id="A0A8J2KBJ0"/>
<dbReference type="PANTHER" id="PTHR24252">
    <property type="entry name" value="ACROSIN-RELATED"/>
    <property type="match status" value="1"/>
</dbReference>
<dbReference type="OrthoDB" id="8440449at2759"/>
<sequence>MYFASEDYTFQSDISSSDEDVGRVVRGTEAKVGQFPHQLLLTRSGASPCGAVLITSILALTAAHCVNERLPSQLTIESARHLRSHDDKFVQKVGVKSVMIHEQFHYTGGAAHNDIAILLLSQEVNFNAYVYPIYVPTTKTRFEETAQGKMGKLQIISLHPSALYICAAAQSTLIQ</sequence>
<accession>A0A8J2KBJ0</accession>
<evidence type="ECO:0000313" key="3">
    <source>
        <dbReference type="EMBL" id="CAG7733162.1"/>
    </source>
</evidence>
<protein>
    <recommendedName>
        <fullName evidence="2">Peptidase S1 domain-containing protein</fullName>
    </recommendedName>
</protein>
<name>A0A8J2KBJ0_9HEXA</name>
<evidence type="ECO:0000313" key="4">
    <source>
        <dbReference type="Proteomes" id="UP000708208"/>
    </source>
</evidence>
<organism evidence="3 4">
    <name type="scientific">Allacma fusca</name>
    <dbReference type="NCBI Taxonomy" id="39272"/>
    <lineage>
        <taxon>Eukaryota</taxon>
        <taxon>Metazoa</taxon>
        <taxon>Ecdysozoa</taxon>
        <taxon>Arthropoda</taxon>
        <taxon>Hexapoda</taxon>
        <taxon>Collembola</taxon>
        <taxon>Symphypleona</taxon>
        <taxon>Sminthuridae</taxon>
        <taxon>Allacma</taxon>
    </lineage>
</organism>
<keyword evidence="1" id="KW-1015">Disulfide bond</keyword>
<evidence type="ECO:0000256" key="1">
    <source>
        <dbReference type="ARBA" id="ARBA00023157"/>
    </source>
</evidence>
<dbReference type="EMBL" id="CAJVCH010244234">
    <property type="protein sequence ID" value="CAG7733162.1"/>
    <property type="molecule type" value="Genomic_DNA"/>
</dbReference>
<reference evidence="3" key="1">
    <citation type="submission" date="2021-06" db="EMBL/GenBank/DDBJ databases">
        <authorList>
            <person name="Hodson N. C."/>
            <person name="Mongue J. A."/>
            <person name="Jaron S. K."/>
        </authorList>
    </citation>
    <scope>NUCLEOTIDE SEQUENCE</scope>
</reference>
<comment type="caution">
    <text evidence="3">The sequence shown here is derived from an EMBL/GenBank/DDBJ whole genome shotgun (WGS) entry which is preliminary data.</text>
</comment>
<proteinExistence type="predicted"/>